<dbReference type="OrthoDB" id="9790710at2"/>
<feature type="domain" description="Glycosyltransferase subfamily 4-like N-terminal" evidence="1">
    <location>
        <begin position="13"/>
        <end position="166"/>
    </location>
</feature>
<keyword evidence="2" id="KW-0328">Glycosyltransferase</keyword>
<dbReference type="GO" id="GO:0016757">
    <property type="term" value="F:glycosyltransferase activity"/>
    <property type="evidence" value="ECO:0007669"/>
    <property type="project" value="UniProtKB-KW"/>
</dbReference>
<dbReference type="EC" id="2.4.1.292" evidence="2"/>
<sequence>MRVVFVLAGLGAGGAEKVVNLLAHHRLAAGDDVHVIALNATDSTSYFSYDPRIQVEGLSRIGKNSRHFVTMQRVKDLRRRFARIRPDMVVSFLTKINVITVLATAGTGTPTIISERNNFDVQQMSRFWRWSRPMAAFAATSVVVMTERARARQPARVRKKTIVIPNPVTPLPRAMPRPDAGRRVVAVGRLDRQKGFDILIASFAQVVERVPDAVLTIYGEGPERSALEKQISDLGLQEAVHLSGVTQVPGEWVSPGDVFALSSRFEGFANVVLEAMSSGMAVVSVDCPWGPSEIVQDGTTGLLVPMGSKEALATAITRVLTDTELRGSFCEAGPPSLDRFSTSTVLAKWDETISQAAGRPPLTVFADA</sequence>
<dbReference type="RefSeq" id="WP_055660779.1">
    <property type="nucleotide sequence ID" value="NZ_CXST01000004.1"/>
</dbReference>
<dbReference type="PANTHER" id="PTHR12526:SF630">
    <property type="entry name" value="GLYCOSYLTRANSFERASE"/>
    <property type="match status" value="1"/>
</dbReference>
<dbReference type="CDD" id="cd03820">
    <property type="entry name" value="GT4_AmsD-like"/>
    <property type="match status" value="1"/>
</dbReference>
<protein>
    <submittedName>
        <fullName evidence="2">GalNAc-alpha-(1-&gt;4)-GalNAc-alpha-(1-&gt;3)-diNAcBac-PP-undecaprenol alpha-1,4-N-acetyl-D-galactosaminyltransferase</fullName>
        <ecNumber evidence="2">2.4.1.292</ecNumber>
    </submittedName>
</protein>
<proteinExistence type="predicted"/>
<evidence type="ECO:0000259" key="1">
    <source>
        <dbReference type="Pfam" id="PF13579"/>
    </source>
</evidence>
<dbReference type="AlphaFoldDB" id="A0A0M6YAM2"/>
<name>A0A0M6YAM2_9HYPH</name>
<accession>A0A0M6YAM2</accession>
<organism evidence="2 3">
    <name type="scientific">Roseibium aggregatum</name>
    <dbReference type="NCBI Taxonomy" id="187304"/>
    <lineage>
        <taxon>Bacteria</taxon>
        <taxon>Pseudomonadati</taxon>
        <taxon>Pseudomonadota</taxon>
        <taxon>Alphaproteobacteria</taxon>
        <taxon>Hyphomicrobiales</taxon>
        <taxon>Stappiaceae</taxon>
        <taxon>Roseibium</taxon>
    </lineage>
</organism>
<evidence type="ECO:0000313" key="2">
    <source>
        <dbReference type="EMBL" id="CTQ46738.1"/>
    </source>
</evidence>
<dbReference type="Gene3D" id="3.40.50.2000">
    <property type="entry name" value="Glycogen Phosphorylase B"/>
    <property type="match status" value="2"/>
</dbReference>
<keyword evidence="3" id="KW-1185">Reference proteome</keyword>
<dbReference type="Pfam" id="PF13579">
    <property type="entry name" value="Glyco_trans_4_4"/>
    <property type="match status" value="1"/>
</dbReference>
<dbReference type="Pfam" id="PF13692">
    <property type="entry name" value="Glyco_trans_1_4"/>
    <property type="match status" value="1"/>
</dbReference>
<dbReference type="EMBL" id="CXST01000004">
    <property type="protein sequence ID" value="CTQ46738.1"/>
    <property type="molecule type" value="Genomic_DNA"/>
</dbReference>
<keyword evidence="2" id="KW-0808">Transferase</keyword>
<dbReference type="SUPFAM" id="SSF53756">
    <property type="entry name" value="UDP-Glycosyltransferase/glycogen phosphorylase"/>
    <property type="match status" value="1"/>
</dbReference>
<evidence type="ECO:0000313" key="3">
    <source>
        <dbReference type="Proteomes" id="UP000048926"/>
    </source>
</evidence>
<dbReference type="PANTHER" id="PTHR12526">
    <property type="entry name" value="GLYCOSYLTRANSFERASE"/>
    <property type="match status" value="1"/>
</dbReference>
<dbReference type="InterPro" id="IPR028098">
    <property type="entry name" value="Glyco_trans_4-like_N"/>
</dbReference>
<reference evidence="3" key="1">
    <citation type="submission" date="2015-07" db="EMBL/GenBank/DDBJ databases">
        <authorList>
            <person name="Rodrigo-Torres Lidia"/>
            <person name="Arahal R.David."/>
        </authorList>
    </citation>
    <scope>NUCLEOTIDE SEQUENCE [LARGE SCALE GENOMIC DNA]</scope>
    <source>
        <strain evidence="3">CECT 4801</strain>
    </source>
</reference>
<gene>
    <name evidence="2" type="primary">pglH</name>
    <name evidence="2" type="ORF">LAL4801_05197</name>
</gene>
<dbReference type="Proteomes" id="UP000048926">
    <property type="component" value="Unassembled WGS sequence"/>
</dbReference>